<reference evidence="4" key="1">
    <citation type="submission" date="2020-08" db="EMBL/GenBank/DDBJ databases">
        <title>Genome public.</title>
        <authorList>
            <person name="Liu C."/>
            <person name="Sun Q."/>
        </authorList>
    </citation>
    <scope>NUCLEOTIDE SEQUENCE</scope>
    <source>
        <strain evidence="4">NSJ-44</strain>
    </source>
</reference>
<organism evidence="4 5">
    <name type="scientific">Luoshenia tenuis</name>
    <dbReference type="NCBI Taxonomy" id="2763654"/>
    <lineage>
        <taxon>Bacteria</taxon>
        <taxon>Bacillati</taxon>
        <taxon>Bacillota</taxon>
        <taxon>Clostridia</taxon>
        <taxon>Christensenellales</taxon>
        <taxon>Christensenellaceae</taxon>
        <taxon>Luoshenia</taxon>
    </lineage>
</organism>
<evidence type="ECO:0000259" key="3">
    <source>
        <dbReference type="Pfam" id="PF00857"/>
    </source>
</evidence>
<evidence type="ECO:0000313" key="5">
    <source>
        <dbReference type="Proteomes" id="UP000654279"/>
    </source>
</evidence>
<dbReference type="Proteomes" id="UP000654279">
    <property type="component" value="Unassembled WGS sequence"/>
</dbReference>
<evidence type="ECO:0000256" key="2">
    <source>
        <dbReference type="ARBA" id="ARBA00022801"/>
    </source>
</evidence>
<dbReference type="PANTHER" id="PTHR43540:SF6">
    <property type="entry name" value="ISOCHORISMATASE-LIKE DOMAIN-CONTAINING PROTEIN"/>
    <property type="match status" value="1"/>
</dbReference>
<dbReference type="PANTHER" id="PTHR43540">
    <property type="entry name" value="PEROXYUREIDOACRYLATE/UREIDOACRYLATE AMIDOHYDROLASE-RELATED"/>
    <property type="match status" value="1"/>
</dbReference>
<feature type="domain" description="Isochorismatase-like" evidence="3">
    <location>
        <begin position="3"/>
        <end position="172"/>
    </location>
</feature>
<proteinExistence type="inferred from homology"/>
<evidence type="ECO:0000256" key="1">
    <source>
        <dbReference type="ARBA" id="ARBA00006336"/>
    </source>
</evidence>
<sequence length="175" mass="19071">MKTVLIVVDYQNDFVDGALGFPGAEKLEGAICQKIEAAAQAGGDVIFTFDTHRDDYLETKEGRDLPIPHCLEGTPGWELYGRVKDCHTPQTKAFYKETFGSLALAEYLSGMPYEQVELVGLVSNICVLSNAVLARAALPQARIRIDAACTLGPDPALHQKALDVMQGLGIEVYNR</sequence>
<gene>
    <name evidence="4" type="ORF">H8699_00510</name>
</gene>
<dbReference type="EMBL" id="JACRSO010000001">
    <property type="protein sequence ID" value="MBC8527918.1"/>
    <property type="molecule type" value="Genomic_DNA"/>
</dbReference>
<dbReference type="Gene3D" id="3.40.50.850">
    <property type="entry name" value="Isochorismatase-like"/>
    <property type="match status" value="1"/>
</dbReference>
<dbReference type="AlphaFoldDB" id="A0A926CXE3"/>
<comment type="caution">
    <text evidence="4">The sequence shown here is derived from an EMBL/GenBank/DDBJ whole genome shotgun (WGS) entry which is preliminary data.</text>
</comment>
<dbReference type="Pfam" id="PF00857">
    <property type="entry name" value="Isochorismatase"/>
    <property type="match status" value="1"/>
</dbReference>
<evidence type="ECO:0000313" key="4">
    <source>
        <dbReference type="EMBL" id="MBC8527918.1"/>
    </source>
</evidence>
<name>A0A926CXE3_9FIRM</name>
<dbReference type="InterPro" id="IPR036380">
    <property type="entry name" value="Isochorismatase-like_sf"/>
</dbReference>
<dbReference type="RefSeq" id="WP_249283996.1">
    <property type="nucleotide sequence ID" value="NZ_JACRSO010000001.1"/>
</dbReference>
<dbReference type="CDD" id="cd00431">
    <property type="entry name" value="cysteine_hydrolases"/>
    <property type="match status" value="1"/>
</dbReference>
<dbReference type="SUPFAM" id="SSF52499">
    <property type="entry name" value="Isochorismatase-like hydrolases"/>
    <property type="match status" value="1"/>
</dbReference>
<dbReference type="InterPro" id="IPR050272">
    <property type="entry name" value="Isochorismatase-like_hydrls"/>
</dbReference>
<comment type="similarity">
    <text evidence="1">Belongs to the isochorismatase family.</text>
</comment>
<keyword evidence="5" id="KW-1185">Reference proteome</keyword>
<dbReference type="InterPro" id="IPR000868">
    <property type="entry name" value="Isochorismatase-like_dom"/>
</dbReference>
<keyword evidence="2 4" id="KW-0378">Hydrolase</keyword>
<protein>
    <submittedName>
        <fullName evidence="4">Cysteine hydrolase family protein</fullName>
    </submittedName>
</protein>
<dbReference type="GO" id="GO:0016787">
    <property type="term" value="F:hydrolase activity"/>
    <property type="evidence" value="ECO:0007669"/>
    <property type="project" value="UniProtKB-KW"/>
</dbReference>
<accession>A0A926CXE3</accession>